<accession>A0ACC4DEM5</accession>
<organism evidence="1 2">
    <name type="scientific">Purpureocillium lilacinum</name>
    <name type="common">Paecilomyces lilacinus</name>
    <dbReference type="NCBI Taxonomy" id="33203"/>
    <lineage>
        <taxon>Eukaryota</taxon>
        <taxon>Fungi</taxon>
        <taxon>Dikarya</taxon>
        <taxon>Ascomycota</taxon>
        <taxon>Pezizomycotina</taxon>
        <taxon>Sordariomycetes</taxon>
        <taxon>Hypocreomycetidae</taxon>
        <taxon>Hypocreales</taxon>
        <taxon>Ophiocordycipitaceae</taxon>
        <taxon>Purpureocillium</taxon>
    </lineage>
</organism>
<comment type="caution">
    <text evidence="1">The sequence shown here is derived from an EMBL/GenBank/DDBJ whole genome shotgun (WGS) entry which is preliminary data.</text>
</comment>
<sequence>MRLSSGRRYTVRSLDALSDDLLKEFCLDTDYNTLSTRRGTELLLRVDDPHNVTEEFKERVNHRRLLVEILASQSPQLPPVPVQPDGQPRVTVCDHQYRRQDPDFGEPAWDSPLLDAISPTTFHPQQQSPLFGKLSSELRDQVFALALAEHEDWSREYFADEEADPARYCEYIRPGWYAPWRVDWALLLTCRRAYHEAAHLPMRQAVHRLCLGAGAKPRNDGQKSDYMCLGRVRLEALTRHNLQNVTELCIQADPHLLTGLDIYVSWWESVVGPDAFPNLECLTLIVAWNAWFPAAEVGELDLDAMSAVTCWPEVKKRLTLELEAGDDERDRARLRALVREMRRALSLTTINGTPLVPAPRWRSYRWLFEAPDGVLGGAFAEYRHLVNEETEMLVAVCDFVPGRRPALWKDIRDEQVYGGRRTGSDVSSNPL</sequence>
<evidence type="ECO:0000313" key="2">
    <source>
        <dbReference type="Proteomes" id="UP001638806"/>
    </source>
</evidence>
<protein>
    <submittedName>
        <fullName evidence="1">Uncharacterized protein</fullName>
    </submittedName>
</protein>
<keyword evidence="2" id="KW-1185">Reference proteome</keyword>
<name>A0ACC4DEM5_PURLI</name>
<dbReference type="Proteomes" id="UP001638806">
    <property type="component" value="Unassembled WGS sequence"/>
</dbReference>
<evidence type="ECO:0000313" key="1">
    <source>
        <dbReference type="EMBL" id="KAL3954711.1"/>
    </source>
</evidence>
<proteinExistence type="predicted"/>
<dbReference type="EMBL" id="JBGNUJ010000010">
    <property type="protein sequence ID" value="KAL3954711.1"/>
    <property type="molecule type" value="Genomic_DNA"/>
</dbReference>
<reference evidence="1" key="1">
    <citation type="submission" date="2024-12" db="EMBL/GenBank/DDBJ databases">
        <title>Comparative genomics and development of molecular markers within Purpureocillium lilacinum and among Purpureocillium species.</title>
        <authorList>
            <person name="Yeh Z.-Y."/>
            <person name="Ni N.-T."/>
            <person name="Lo P.-H."/>
            <person name="Mushyakhwo K."/>
            <person name="Lin C.-F."/>
            <person name="Nai Y.-S."/>
        </authorList>
    </citation>
    <scope>NUCLEOTIDE SEQUENCE</scope>
    <source>
        <strain evidence="1">NCHU-NPUST-175</strain>
    </source>
</reference>
<gene>
    <name evidence="1" type="ORF">ACCO45_010274</name>
</gene>